<dbReference type="Pfam" id="PF00651">
    <property type="entry name" value="BTB"/>
    <property type="match status" value="1"/>
</dbReference>
<evidence type="ECO:0000313" key="3">
    <source>
        <dbReference type="Proteomes" id="UP001175271"/>
    </source>
</evidence>
<dbReference type="InterPro" id="IPR011333">
    <property type="entry name" value="SKP1/BTB/POZ_sf"/>
</dbReference>
<dbReference type="AlphaFoldDB" id="A0AA39I106"/>
<dbReference type="Gene3D" id="3.30.710.10">
    <property type="entry name" value="Potassium Channel Kv1.1, Chain A"/>
    <property type="match status" value="1"/>
</dbReference>
<accession>A0AA39I106</accession>
<keyword evidence="3" id="KW-1185">Reference proteome</keyword>
<proteinExistence type="predicted"/>
<feature type="domain" description="BTB" evidence="1">
    <location>
        <begin position="145"/>
        <end position="217"/>
    </location>
</feature>
<evidence type="ECO:0000259" key="1">
    <source>
        <dbReference type="PROSITE" id="PS50097"/>
    </source>
</evidence>
<dbReference type="InterPro" id="IPR000210">
    <property type="entry name" value="BTB/POZ_dom"/>
</dbReference>
<organism evidence="2 3">
    <name type="scientific">Steinernema hermaphroditum</name>
    <dbReference type="NCBI Taxonomy" id="289476"/>
    <lineage>
        <taxon>Eukaryota</taxon>
        <taxon>Metazoa</taxon>
        <taxon>Ecdysozoa</taxon>
        <taxon>Nematoda</taxon>
        <taxon>Chromadorea</taxon>
        <taxon>Rhabditida</taxon>
        <taxon>Tylenchina</taxon>
        <taxon>Panagrolaimomorpha</taxon>
        <taxon>Strongyloidoidea</taxon>
        <taxon>Steinernematidae</taxon>
        <taxon>Steinernema</taxon>
    </lineage>
</organism>
<reference evidence="2" key="1">
    <citation type="submission" date="2023-06" db="EMBL/GenBank/DDBJ databases">
        <title>Genomic analysis of the entomopathogenic nematode Steinernema hermaphroditum.</title>
        <authorList>
            <person name="Schwarz E.M."/>
            <person name="Heppert J.K."/>
            <person name="Baniya A."/>
            <person name="Schwartz H.T."/>
            <person name="Tan C.-H."/>
            <person name="Antoshechkin I."/>
            <person name="Sternberg P.W."/>
            <person name="Goodrich-Blair H."/>
            <person name="Dillman A.R."/>
        </authorList>
    </citation>
    <scope>NUCLEOTIDE SEQUENCE</scope>
    <source>
        <strain evidence="2">PS9179</strain>
        <tissue evidence="2">Whole animal</tissue>
    </source>
</reference>
<gene>
    <name evidence="2" type="ORF">QR680_011461</name>
</gene>
<sequence>MLLLNSEKTESSGNLTLSIAWKEIEDGNVIFTPPTSIGGLQWKFQVCYDVVKKDMKIDLRCVTAEENDCLLYWVQIKKMLKYSEVDGMSSTSWCGSYSYNKWFGFLAVKNANKAVDENGNINLDITIKIERMVCFDLSKYNPASADTLLTLRNSDGDTSIYVSKSALSMQSDFFNNFFNNQSFIEGRSEAYELKQVDFKAFCVVLYDVYGLPVDFNKSGMDASVIKEAINLADRFQLTMTIVRFEKALLALDKSTRHDWLEFADKHRMDTFVYEAVSSLSLRDLARLSVGGLRRFSEETAQMIMKKMEIA</sequence>
<dbReference type="SMART" id="SM00225">
    <property type="entry name" value="BTB"/>
    <property type="match status" value="1"/>
</dbReference>
<dbReference type="Proteomes" id="UP001175271">
    <property type="component" value="Unassembled WGS sequence"/>
</dbReference>
<dbReference type="PANTHER" id="PTHR22744">
    <property type="entry name" value="HELIX LOOP HELIX PROTEIN 21-RELATED"/>
    <property type="match status" value="1"/>
</dbReference>
<dbReference type="SUPFAM" id="SSF54695">
    <property type="entry name" value="POZ domain"/>
    <property type="match status" value="1"/>
</dbReference>
<evidence type="ECO:0000313" key="2">
    <source>
        <dbReference type="EMBL" id="KAK0414492.1"/>
    </source>
</evidence>
<dbReference type="EMBL" id="JAUCMV010000002">
    <property type="protein sequence ID" value="KAK0414492.1"/>
    <property type="molecule type" value="Genomic_DNA"/>
</dbReference>
<dbReference type="PANTHER" id="PTHR22744:SF14">
    <property type="entry name" value="BTB DOMAIN-CONTAINING PROTEIN-RELATED"/>
    <property type="match status" value="1"/>
</dbReference>
<protein>
    <recommendedName>
        <fullName evidence="1">BTB domain-containing protein</fullName>
    </recommendedName>
</protein>
<name>A0AA39I106_9BILA</name>
<comment type="caution">
    <text evidence="2">The sequence shown here is derived from an EMBL/GenBank/DDBJ whole genome shotgun (WGS) entry which is preliminary data.</text>
</comment>
<dbReference type="PROSITE" id="PS50097">
    <property type="entry name" value="BTB"/>
    <property type="match status" value="1"/>
</dbReference>